<proteinExistence type="predicted"/>
<dbReference type="Pfam" id="PF03797">
    <property type="entry name" value="Autotransporter"/>
    <property type="match status" value="1"/>
</dbReference>
<evidence type="ECO:0000313" key="2">
    <source>
        <dbReference type="EMBL" id="QTF08423.1"/>
    </source>
</evidence>
<dbReference type="SUPFAM" id="SSF103515">
    <property type="entry name" value="Autotransporter"/>
    <property type="match status" value="1"/>
</dbReference>
<dbReference type="SMART" id="SM00869">
    <property type="entry name" value="Autotransporter"/>
    <property type="match status" value="1"/>
</dbReference>
<sequence length="1062" mass="110791">MSLFITDDARPHTSCLSEINANKQSTQTGKRRSALSMSVLAALLGAGWPDAAFPATFDQVITGVREADSQYDTRAGDGGELIYKFQDGDTIATATDKIEDIYAVNMQSGSAPAVFQVGDNGDGLLNISSKRAEVGAWGTAMAINVEQDSLTVNGATSVYAQSDDATPLSSSIGIRIYQSTAIFNGDTTIKTSTPGYSQGLWVYQGDVAINGDTAITAQARGESTTGIYNSGGGRSSISLNGDASITAYGIWPSDNVHGIYNNNANSKLFISGSLDMTATSNGSTVFGIRNQGQLSVGGDATIVAGGPRSAFGIANTYRTAQMRFDGDVAVSVVNSTGYTPWGLPSAIENVYGRGASINFAQGVKATIGTAAQAHAIHNNGIINFLSESDTVMLSASSTCDGCLVYGVRNIGGLINFAGGLDADVAATGAGTAYLIHNIAADGLSGEVRVNKAGQARVSLDGDIVTGSVTNGDGNTFDGITDITLSGDDAYLRGRVLGYQDPDTADALNYHTGATTLNFAKGASWIPTGGGEEVNDFGSGGLTLGAGGIIDMASGWGAFSPGSVPDYRLRTLQIDSSTGNAAVTIEDGAKILLLSDIRNGQADKIVFGGGIARFDASGTQHIGVVYDPVLDDASWVNETTLQTGKQIDAAADITVIDASQAAGGTASLNNVAGLEAGWSQNYENDLVAFTYTPTLERSEDGSQVRLTGINIHGNGSVTASAADVSALRLDNIDDASIDASNIASNNAYRIIDGGIRPSATVLTAADAADSLLGLWIQSFESARLSGSRAFVDADAPHVWINAGGSQRKVDTAYARHYRQDIQTATLGGERRIDLDKPALRLGASITQGRSTSRYEQGRGNLASLGVNVYGGVVGDRGGYLRLGAGISRLRNNYHATDSERRYSAGTLRANAFMTSIETGYPFQLSQSLSLQPQASIATGVLQGDRHQTSTGVSMEMKRTAVTIAKAGATLAYRASGNVLDHEFYLRALRTQTYGGDIDVVAAKNGGRISPHSGPSHRGGHEITFGTSMTFNQPQLRMFIEIGRERSSGVTGDWTGVAGIHYRW</sequence>
<gene>
    <name evidence="2" type="ORF">HC231_11260</name>
</gene>
<dbReference type="PROSITE" id="PS51208">
    <property type="entry name" value="AUTOTRANSPORTER"/>
    <property type="match status" value="1"/>
</dbReference>
<dbReference type="EMBL" id="CP050854">
    <property type="protein sequence ID" value="QTF08423.1"/>
    <property type="molecule type" value="Genomic_DNA"/>
</dbReference>
<organism evidence="2 3">
    <name type="scientific">Brenneria izadpanahii</name>
    <dbReference type="NCBI Taxonomy" id="2722756"/>
    <lineage>
        <taxon>Bacteria</taxon>
        <taxon>Pseudomonadati</taxon>
        <taxon>Pseudomonadota</taxon>
        <taxon>Gammaproteobacteria</taxon>
        <taxon>Enterobacterales</taxon>
        <taxon>Pectobacteriaceae</taxon>
        <taxon>Brenneria</taxon>
    </lineage>
</organism>
<dbReference type="RefSeq" id="WP_208231048.1">
    <property type="nucleotide sequence ID" value="NZ_CP050854.1"/>
</dbReference>
<keyword evidence="3" id="KW-1185">Reference proteome</keyword>
<reference evidence="2 3" key="1">
    <citation type="submission" date="2020-03" db="EMBL/GenBank/DDBJ databases">
        <authorList>
            <person name="Bakhshi Ganjeh M."/>
        </authorList>
    </citation>
    <scope>NUCLEOTIDE SEQUENCE [LARGE SCALE GENOMIC DNA]</scope>
    <source>
        <strain evidence="3">Iran 50</strain>
    </source>
</reference>
<evidence type="ECO:0000259" key="1">
    <source>
        <dbReference type="PROSITE" id="PS51208"/>
    </source>
</evidence>
<dbReference type="Proteomes" id="UP000671960">
    <property type="component" value="Chromosome"/>
</dbReference>
<dbReference type="InterPro" id="IPR036709">
    <property type="entry name" value="Autotransporte_beta_dom_sf"/>
</dbReference>
<evidence type="ECO:0000313" key="3">
    <source>
        <dbReference type="Proteomes" id="UP000671960"/>
    </source>
</evidence>
<accession>A0ABX7URR2</accession>
<feature type="domain" description="Autotransporter" evidence="1">
    <location>
        <begin position="790"/>
        <end position="1062"/>
    </location>
</feature>
<protein>
    <submittedName>
        <fullName evidence="2">Autotransporter outer membrane beta-barrel domain-containing protein</fullName>
    </submittedName>
</protein>
<dbReference type="InterPro" id="IPR005546">
    <property type="entry name" value="Autotransporte_beta"/>
</dbReference>
<dbReference type="Gene3D" id="2.40.128.130">
    <property type="entry name" value="Autotransporter beta-domain"/>
    <property type="match status" value="1"/>
</dbReference>
<name>A0ABX7URR2_9GAMM</name>